<accession>A0A2A6Z7S6</accession>
<evidence type="ECO:0008006" key="3">
    <source>
        <dbReference type="Google" id="ProtNLM"/>
    </source>
</evidence>
<reference evidence="1 2" key="1">
    <citation type="journal article" date="2017" name="Front. Microbiol.">
        <title>New Insights into the Diversity of the Genus Faecalibacterium.</title>
        <authorList>
            <person name="Benevides L."/>
            <person name="Burman S."/>
            <person name="Martin R."/>
            <person name="Robert V."/>
            <person name="Thomas M."/>
            <person name="Miquel S."/>
            <person name="Chain F."/>
            <person name="Sokol H."/>
            <person name="Bermudez-Humaran L.G."/>
            <person name="Morrison M."/>
            <person name="Langella P."/>
            <person name="Azevedo V.A."/>
            <person name="Chatel J.M."/>
            <person name="Soares S."/>
        </authorList>
    </citation>
    <scope>NUCLEOTIDE SEQUENCE [LARGE SCALE GENOMIC DNA]</scope>
    <source>
        <strain evidence="2">CNCM I-4540</strain>
    </source>
</reference>
<evidence type="ECO:0000313" key="2">
    <source>
        <dbReference type="Proteomes" id="UP000220752"/>
    </source>
</evidence>
<dbReference type="EMBL" id="NMTQ01000037">
    <property type="protein sequence ID" value="PDX57402.1"/>
    <property type="molecule type" value="Genomic_DNA"/>
</dbReference>
<keyword evidence="2" id="KW-1185">Reference proteome</keyword>
<gene>
    <name evidence="1" type="ORF">CGS46_12830</name>
</gene>
<dbReference type="SUPFAM" id="SSF88697">
    <property type="entry name" value="PUA domain-like"/>
    <property type="match status" value="1"/>
</dbReference>
<dbReference type="Proteomes" id="UP000220752">
    <property type="component" value="Unassembled WGS sequence"/>
</dbReference>
<sequence length="185" mass="21126">MSKAVLLSIRPEWCKKILDGEKTVEVRRTCPVHGTPFKAYIYCTRTASKEFILDNDNWDVSAKKHGGWPGKRGRVIGEFTCKKITGLTHVGETGSWESASLYVMAPGSYYKPADELLETACMSKETAEKYLKGRDGCGWHISDLKIYDHPRPLSDFTRLRATKFGYEPVRIEQPPQSWFYVEEKP</sequence>
<name>A0A2A6Z7S6_9FIRM</name>
<protein>
    <recommendedName>
        <fullName evidence="3">ASCH domain-containing protein</fullName>
    </recommendedName>
</protein>
<comment type="caution">
    <text evidence="1">The sequence shown here is derived from an EMBL/GenBank/DDBJ whole genome shotgun (WGS) entry which is preliminary data.</text>
</comment>
<organism evidence="1 2">
    <name type="scientific">Faecalibacterium langellae</name>
    <dbReference type="NCBI Taxonomy" id="3435293"/>
    <lineage>
        <taxon>Bacteria</taxon>
        <taxon>Bacillati</taxon>
        <taxon>Bacillota</taxon>
        <taxon>Clostridia</taxon>
        <taxon>Eubacteriales</taxon>
        <taxon>Oscillospiraceae</taxon>
        <taxon>Faecalibacterium</taxon>
    </lineage>
</organism>
<evidence type="ECO:0000313" key="1">
    <source>
        <dbReference type="EMBL" id="PDX57402.1"/>
    </source>
</evidence>
<proteinExistence type="predicted"/>
<dbReference type="Gene3D" id="2.30.130.30">
    <property type="entry name" value="Hypothetical protein"/>
    <property type="match status" value="1"/>
</dbReference>
<dbReference type="AlphaFoldDB" id="A0A2A6Z7S6"/>
<dbReference type="InterPro" id="IPR015947">
    <property type="entry name" value="PUA-like_sf"/>
</dbReference>